<gene>
    <name evidence="3" type="ORF">H8D24_07815</name>
</gene>
<reference evidence="3 4" key="1">
    <citation type="submission" date="2020-08" db="EMBL/GenBank/DDBJ databases">
        <title>Bridging the membrane lipid divide: bacteria of the FCB group superphylum have the potential to synthesize archaeal ether lipids.</title>
        <authorList>
            <person name="Villanueva L."/>
            <person name="Von Meijenfeldt F.A.B."/>
            <person name="Westbye A.B."/>
            <person name="Yadav S."/>
            <person name="Hopmans E.C."/>
            <person name="Dutilh B.E."/>
            <person name="Sinninghe Damste J.S."/>
        </authorList>
    </citation>
    <scope>NUCLEOTIDE SEQUENCE [LARGE SCALE GENOMIC DNA]</scope>
    <source>
        <strain evidence="3">NIOZ-UU100</strain>
    </source>
</reference>
<dbReference type="EMBL" id="JACNFK010000038">
    <property type="protein sequence ID" value="MBC8520294.1"/>
    <property type="molecule type" value="Genomic_DNA"/>
</dbReference>
<dbReference type="Gene3D" id="1.10.530.10">
    <property type="match status" value="1"/>
</dbReference>
<evidence type="ECO:0000259" key="2">
    <source>
        <dbReference type="Pfam" id="PF19489"/>
    </source>
</evidence>
<evidence type="ECO:0000313" key="4">
    <source>
        <dbReference type="Proteomes" id="UP000654401"/>
    </source>
</evidence>
<protein>
    <submittedName>
        <fullName evidence="3">Transglycosylase SLT domain-containing protein</fullName>
    </submittedName>
</protein>
<name>A0A8J6P4P2_9GAMM</name>
<evidence type="ECO:0000256" key="1">
    <source>
        <dbReference type="SAM" id="MobiDB-lite"/>
    </source>
</evidence>
<sequence length="215" mass="25300">MNHLKTMLLPFLLLLISGCESQRFDPDNICSIYKMNPDWEKEVVRAEQKWGIPQEVIMAVVRHESGFDGDVRAPRRHYLGFIPGERLSSAYGYAQALDMTWREYQEKTDSNDAERDDFADAVDFVGWYLNRTHRSLKIPREDAYNLYLAYHEGHRGFLSREYENHPRLMKVAKWVEETSNSYRSQLKKCRSRSSDSGKKKREKRFSLKINDGLPN</sequence>
<proteinExistence type="predicted"/>
<dbReference type="CDD" id="cd00442">
    <property type="entry name" value="Lyz-like"/>
    <property type="match status" value="1"/>
</dbReference>
<dbReference type="AlphaFoldDB" id="A0A8J6P4P2"/>
<dbReference type="InterPro" id="IPR023346">
    <property type="entry name" value="Lysozyme-like_dom_sf"/>
</dbReference>
<feature type="region of interest" description="Disordered" evidence="1">
    <location>
        <begin position="185"/>
        <end position="215"/>
    </location>
</feature>
<dbReference type="Pfam" id="PF19489">
    <property type="entry name" value="SLT_4"/>
    <property type="match status" value="1"/>
</dbReference>
<dbReference type="PROSITE" id="PS51257">
    <property type="entry name" value="PROKAR_LIPOPROTEIN"/>
    <property type="match status" value="1"/>
</dbReference>
<accession>A0A8J6P4P2</accession>
<dbReference type="Proteomes" id="UP000654401">
    <property type="component" value="Unassembled WGS sequence"/>
</dbReference>
<organism evidence="3 4">
    <name type="scientific">Candidatus Thiopontia autotrophica</name>
    <dbReference type="NCBI Taxonomy" id="2841688"/>
    <lineage>
        <taxon>Bacteria</taxon>
        <taxon>Pseudomonadati</taxon>
        <taxon>Pseudomonadota</taxon>
        <taxon>Gammaproteobacteria</taxon>
        <taxon>Candidatus Thiopontia</taxon>
    </lineage>
</organism>
<dbReference type="SUPFAM" id="SSF53955">
    <property type="entry name" value="Lysozyme-like"/>
    <property type="match status" value="1"/>
</dbReference>
<feature type="domain" description="Transglycosylase SLT" evidence="2">
    <location>
        <begin position="9"/>
        <end position="189"/>
    </location>
</feature>
<evidence type="ECO:0000313" key="3">
    <source>
        <dbReference type="EMBL" id="MBC8520294.1"/>
    </source>
</evidence>
<dbReference type="InterPro" id="IPR045795">
    <property type="entry name" value="SLT_4"/>
</dbReference>
<comment type="caution">
    <text evidence="3">The sequence shown here is derived from an EMBL/GenBank/DDBJ whole genome shotgun (WGS) entry which is preliminary data.</text>
</comment>